<protein>
    <submittedName>
        <fullName evidence="1">Uncharacterized protein</fullName>
    </submittedName>
</protein>
<dbReference type="AlphaFoldDB" id="A0A0K2TE74"/>
<evidence type="ECO:0000313" key="1">
    <source>
        <dbReference type="EMBL" id="CDW24329.1"/>
    </source>
</evidence>
<name>A0A0K2TE74_LEPSM</name>
<proteinExistence type="predicted"/>
<accession>A0A0K2TE74</accession>
<organism evidence="1">
    <name type="scientific">Lepeophtheirus salmonis</name>
    <name type="common">Salmon louse</name>
    <name type="synonym">Caligus salmonis</name>
    <dbReference type="NCBI Taxonomy" id="72036"/>
    <lineage>
        <taxon>Eukaryota</taxon>
        <taxon>Metazoa</taxon>
        <taxon>Ecdysozoa</taxon>
        <taxon>Arthropoda</taxon>
        <taxon>Crustacea</taxon>
        <taxon>Multicrustacea</taxon>
        <taxon>Hexanauplia</taxon>
        <taxon>Copepoda</taxon>
        <taxon>Siphonostomatoida</taxon>
        <taxon>Caligidae</taxon>
        <taxon>Lepeophtheirus</taxon>
    </lineage>
</organism>
<sequence length="46" mass="5268">MVAIIFPADSSIQTIAKQKEIDRSDLNLAFFLHEILLTKQNLDTHQ</sequence>
<dbReference type="EMBL" id="HACA01006968">
    <property type="protein sequence ID" value="CDW24329.1"/>
    <property type="molecule type" value="Transcribed_RNA"/>
</dbReference>
<reference evidence="1" key="1">
    <citation type="submission" date="2014-05" db="EMBL/GenBank/DDBJ databases">
        <authorList>
            <person name="Chronopoulou M."/>
        </authorList>
    </citation>
    <scope>NUCLEOTIDE SEQUENCE</scope>
    <source>
        <tissue evidence="1">Whole organism</tissue>
    </source>
</reference>